<dbReference type="GO" id="GO:0004124">
    <property type="term" value="F:cysteine synthase activity"/>
    <property type="evidence" value="ECO:0007669"/>
    <property type="project" value="UniProtKB-UniRule"/>
</dbReference>
<evidence type="ECO:0000256" key="7">
    <source>
        <dbReference type="PIRSR" id="PIRSR605856-50"/>
    </source>
</evidence>
<dbReference type="InterPro" id="IPR036052">
    <property type="entry name" value="TrpB-like_PALP_sf"/>
</dbReference>
<accession>A0AA39I9M9</accession>
<organism evidence="11 12">
    <name type="scientific">Steinernema hermaphroditum</name>
    <dbReference type="NCBI Taxonomy" id="289476"/>
    <lineage>
        <taxon>Eukaryota</taxon>
        <taxon>Metazoa</taxon>
        <taxon>Ecdysozoa</taxon>
        <taxon>Nematoda</taxon>
        <taxon>Chromadorea</taxon>
        <taxon>Rhabditida</taxon>
        <taxon>Tylenchina</taxon>
        <taxon>Panagrolaimomorpha</taxon>
        <taxon>Strongyloidoidea</taxon>
        <taxon>Steinernematidae</taxon>
        <taxon>Steinernema</taxon>
    </lineage>
</organism>
<protein>
    <recommendedName>
        <fullName evidence="9">Cysteine synthase</fullName>
        <ecNumber evidence="9">2.5.1.47</ecNumber>
    </recommendedName>
</protein>
<evidence type="ECO:0000256" key="1">
    <source>
        <dbReference type="ARBA" id="ARBA00001933"/>
    </source>
</evidence>
<evidence type="ECO:0000256" key="2">
    <source>
        <dbReference type="ARBA" id="ARBA00007103"/>
    </source>
</evidence>
<dbReference type="PANTHER" id="PTHR10314">
    <property type="entry name" value="CYSTATHIONINE BETA-SYNTHASE"/>
    <property type="match status" value="1"/>
</dbReference>
<dbReference type="FunFam" id="3.40.50.1100:FF:000006">
    <property type="entry name" value="Cysteine synthase"/>
    <property type="match status" value="1"/>
</dbReference>
<sequence length="368" mass="39576">MLSFLLCCRREKVTPIMSRDSICADASELVGNTPMVYLNKVTEGLPAKIAVKVEYMSPGCSVKDRISHQMITEAEQTGLLVPGKSVIVEGTSGNTGIGLAMIAAARGYKCIIVMGEPASLERRVVLRAYGADVVLTDPMKGFKGVQDRADQLTAIIPNAAQLGQFTNPINPKTHYLTTGPEIWRQTGGKVDICVFGVGTGGTLTGVGQYLQEQKPEVQMFAVEPAENAVLNGEKPGPHDIQGIGTGTIPPVLNREIVAEALKVKSADAIAMSKRLCAEEGLMVGISSGANVAAAIELAKRPENAGKLIVTLLASFGERYLSTKLYKDISDESVAMKRSTVEENYENFKEKYEITSSLEELAPYMYTSH</sequence>
<dbReference type="Gene3D" id="3.40.50.1100">
    <property type="match status" value="2"/>
</dbReference>
<keyword evidence="3 9" id="KW-0028">Amino-acid biosynthesis</keyword>
<evidence type="ECO:0000313" key="11">
    <source>
        <dbReference type="EMBL" id="KAK0420352.1"/>
    </source>
</evidence>
<keyword evidence="5 7" id="KW-0663">Pyridoxal phosphate</keyword>
<dbReference type="AlphaFoldDB" id="A0AA39I9M9"/>
<feature type="binding site" evidence="7">
    <location>
        <begin position="198"/>
        <end position="202"/>
    </location>
    <ligand>
        <name>pyridoxal 5'-phosphate</name>
        <dbReference type="ChEBI" id="CHEBI:597326"/>
    </ligand>
</feature>
<comment type="caution">
    <text evidence="11">The sequence shown here is derived from an EMBL/GenBank/DDBJ whole genome shotgun (WGS) entry which is preliminary data.</text>
</comment>
<evidence type="ECO:0000256" key="9">
    <source>
        <dbReference type="RuleBase" id="RU003985"/>
    </source>
</evidence>
<dbReference type="Pfam" id="PF00291">
    <property type="entry name" value="PALP"/>
    <property type="match status" value="1"/>
</dbReference>
<evidence type="ECO:0000256" key="4">
    <source>
        <dbReference type="ARBA" id="ARBA00022679"/>
    </source>
</evidence>
<dbReference type="InterPro" id="IPR001216">
    <property type="entry name" value="P-phosphate_BS"/>
</dbReference>
<dbReference type="PROSITE" id="PS00901">
    <property type="entry name" value="CYS_SYNTHASE"/>
    <property type="match status" value="1"/>
</dbReference>
<gene>
    <name evidence="11" type="ORF">QR680_014628</name>
</gene>
<keyword evidence="12" id="KW-1185">Reference proteome</keyword>
<evidence type="ECO:0000313" key="12">
    <source>
        <dbReference type="Proteomes" id="UP001175271"/>
    </source>
</evidence>
<dbReference type="GO" id="GO:0006535">
    <property type="term" value="P:cysteine biosynthetic process from serine"/>
    <property type="evidence" value="ECO:0007669"/>
    <property type="project" value="UniProtKB-UniRule"/>
</dbReference>
<reference evidence="11" key="1">
    <citation type="submission" date="2023-06" db="EMBL/GenBank/DDBJ databases">
        <title>Genomic analysis of the entomopathogenic nematode Steinernema hermaphroditum.</title>
        <authorList>
            <person name="Schwarz E.M."/>
            <person name="Heppert J.K."/>
            <person name="Baniya A."/>
            <person name="Schwartz H.T."/>
            <person name="Tan C.-H."/>
            <person name="Antoshechkin I."/>
            <person name="Sternberg P.W."/>
            <person name="Goodrich-Blair H."/>
            <person name="Dillman A.R."/>
        </authorList>
    </citation>
    <scope>NUCLEOTIDE SEQUENCE</scope>
    <source>
        <strain evidence="11">PS9179</strain>
        <tissue evidence="11">Whole animal</tissue>
    </source>
</reference>
<feature type="binding site" evidence="7">
    <location>
        <position position="94"/>
    </location>
    <ligand>
        <name>pyridoxal 5'-phosphate</name>
        <dbReference type="ChEBI" id="CHEBI:597326"/>
    </ligand>
</feature>
<dbReference type="CDD" id="cd01561">
    <property type="entry name" value="CBS_like"/>
    <property type="match status" value="1"/>
</dbReference>
<comment type="similarity">
    <text evidence="2 9">Belongs to the cysteine synthase/cystathionine beta-synthase family.</text>
</comment>
<feature type="modified residue" description="N6-(pyridoxal phosphate)lysine" evidence="8">
    <location>
        <position position="63"/>
    </location>
</feature>
<keyword evidence="4 9" id="KW-0808">Transferase</keyword>
<feature type="domain" description="Tryptophan synthase beta chain-like PALP" evidence="10">
    <location>
        <begin position="27"/>
        <end position="312"/>
    </location>
</feature>
<dbReference type="EC" id="2.5.1.47" evidence="9"/>
<comment type="catalytic activity">
    <reaction evidence="9">
        <text>O-acetyl-L-serine + hydrogen sulfide = L-cysteine + acetate</text>
        <dbReference type="Rhea" id="RHEA:14829"/>
        <dbReference type="ChEBI" id="CHEBI:29919"/>
        <dbReference type="ChEBI" id="CHEBI:30089"/>
        <dbReference type="ChEBI" id="CHEBI:35235"/>
        <dbReference type="ChEBI" id="CHEBI:58340"/>
        <dbReference type="EC" id="2.5.1.47"/>
    </reaction>
</comment>
<comment type="cofactor">
    <cofactor evidence="1 7 9">
        <name>pyridoxal 5'-phosphate</name>
        <dbReference type="ChEBI" id="CHEBI:597326"/>
    </cofactor>
</comment>
<dbReference type="NCBIfam" id="TIGR01136">
    <property type="entry name" value="cysKM"/>
    <property type="match status" value="1"/>
</dbReference>
<dbReference type="SUPFAM" id="SSF53686">
    <property type="entry name" value="Tryptophan synthase beta subunit-like PLP-dependent enzymes"/>
    <property type="match status" value="1"/>
</dbReference>
<dbReference type="InterPro" id="IPR005856">
    <property type="entry name" value="Cys_synth"/>
</dbReference>
<keyword evidence="6 9" id="KW-0198">Cysteine biosynthesis</keyword>
<evidence type="ECO:0000256" key="3">
    <source>
        <dbReference type="ARBA" id="ARBA00022605"/>
    </source>
</evidence>
<feature type="binding site" evidence="7">
    <location>
        <position position="286"/>
    </location>
    <ligand>
        <name>pyridoxal 5'-phosphate</name>
        <dbReference type="ChEBI" id="CHEBI:597326"/>
    </ligand>
</feature>
<proteinExistence type="inferred from homology"/>
<name>A0AA39I9M9_9BILA</name>
<evidence type="ECO:0000256" key="6">
    <source>
        <dbReference type="ARBA" id="ARBA00023192"/>
    </source>
</evidence>
<evidence type="ECO:0000256" key="8">
    <source>
        <dbReference type="PIRSR" id="PIRSR605856-51"/>
    </source>
</evidence>
<dbReference type="Proteomes" id="UP001175271">
    <property type="component" value="Unassembled WGS sequence"/>
</dbReference>
<dbReference type="EMBL" id="JAUCMV010000002">
    <property type="protein sequence ID" value="KAK0420352.1"/>
    <property type="molecule type" value="Genomic_DNA"/>
</dbReference>
<dbReference type="InterPro" id="IPR005859">
    <property type="entry name" value="CysK"/>
</dbReference>
<dbReference type="InterPro" id="IPR050214">
    <property type="entry name" value="Cys_Synth/Cystath_Beta-Synth"/>
</dbReference>
<dbReference type="NCBIfam" id="TIGR01139">
    <property type="entry name" value="cysK"/>
    <property type="match status" value="1"/>
</dbReference>
<dbReference type="InterPro" id="IPR001926">
    <property type="entry name" value="TrpB-like_PALP"/>
</dbReference>
<evidence type="ECO:0000259" key="10">
    <source>
        <dbReference type="Pfam" id="PF00291"/>
    </source>
</evidence>
<evidence type="ECO:0000256" key="5">
    <source>
        <dbReference type="ARBA" id="ARBA00022898"/>
    </source>
</evidence>